<dbReference type="Gene3D" id="2.120.10.10">
    <property type="match status" value="2"/>
</dbReference>
<proteinExistence type="predicted"/>
<dbReference type="EMBL" id="BAAARE010000006">
    <property type="protein sequence ID" value="GAA2479665.1"/>
    <property type="molecule type" value="Genomic_DNA"/>
</dbReference>
<dbReference type="InterPro" id="IPR036278">
    <property type="entry name" value="Sialidase_sf"/>
</dbReference>
<reference evidence="6" key="1">
    <citation type="journal article" date="2019" name="Int. J. Syst. Evol. Microbiol.">
        <title>The Global Catalogue of Microorganisms (GCM) 10K type strain sequencing project: providing services to taxonomists for standard genome sequencing and annotation.</title>
        <authorList>
            <consortium name="The Broad Institute Genomics Platform"/>
            <consortium name="The Broad Institute Genome Sequencing Center for Infectious Disease"/>
            <person name="Wu L."/>
            <person name="Ma J."/>
        </authorList>
    </citation>
    <scope>NUCLEOTIDE SEQUENCE [LARGE SCALE GENOMIC DNA]</scope>
    <source>
        <strain evidence="6">JCM 16259</strain>
    </source>
</reference>
<dbReference type="SUPFAM" id="SSF50939">
    <property type="entry name" value="Sialidases"/>
    <property type="match status" value="1"/>
</dbReference>
<dbReference type="Pfam" id="PF07705">
    <property type="entry name" value="CARDB"/>
    <property type="match status" value="1"/>
</dbReference>
<evidence type="ECO:0000256" key="1">
    <source>
        <dbReference type="SAM" id="MobiDB-lite"/>
    </source>
</evidence>
<feature type="region of interest" description="Disordered" evidence="1">
    <location>
        <begin position="395"/>
        <end position="415"/>
    </location>
</feature>
<keyword evidence="2" id="KW-0732">Signal</keyword>
<dbReference type="RefSeq" id="WP_344254365.1">
    <property type="nucleotide sequence ID" value="NZ_BAAARE010000006.1"/>
</dbReference>
<evidence type="ECO:0000259" key="3">
    <source>
        <dbReference type="Pfam" id="PF07705"/>
    </source>
</evidence>
<dbReference type="Pfam" id="PF13859">
    <property type="entry name" value="BNR_3"/>
    <property type="match status" value="1"/>
</dbReference>
<comment type="caution">
    <text evidence="5">The sequence shown here is derived from an EMBL/GenBank/DDBJ whole genome shotgun (WGS) entry which is preliminary data.</text>
</comment>
<keyword evidence="6" id="KW-1185">Reference proteome</keyword>
<organism evidence="5 6">
    <name type="scientific">Terrabacter carboxydivorans</name>
    <dbReference type="NCBI Taxonomy" id="619730"/>
    <lineage>
        <taxon>Bacteria</taxon>
        <taxon>Bacillati</taxon>
        <taxon>Actinomycetota</taxon>
        <taxon>Actinomycetes</taxon>
        <taxon>Micrococcales</taxon>
        <taxon>Intrasporangiaceae</taxon>
        <taxon>Terrabacter</taxon>
    </lineage>
</organism>
<gene>
    <name evidence="5" type="ORF">GCM10009858_16550</name>
</gene>
<dbReference type="Proteomes" id="UP001500730">
    <property type="component" value="Unassembled WGS sequence"/>
</dbReference>
<name>A0ABP5YE42_9MICO</name>
<dbReference type="Gene3D" id="2.60.120.380">
    <property type="match status" value="1"/>
</dbReference>
<feature type="signal peptide" evidence="2">
    <location>
        <begin position="1"/>
        <end position="38"/>
    </location>
</feature>
<dbReference type="CDD" id="cd15482">
    <property type="entry name" value="Sialidase_non-viral"/>
    <property type="match status" value="1"/>
</dbReference>
<dbReference type="InterPro" id="IPR011040">
    <property type="entry name" value="Sialidase"/>
</dbReference>
<evidence type="ECO:0000256" key="2">
    <source>
        <dbReference type="SAM" id="SignalP"/>
    </source>
</evidence>
<sequence>MLPTSFRTSFSRKPSRALPLIAAAGLVGALGVAAPALAATPDSGTVSDTSTSVQWTAGPFAAPNVTGTTGSVTCGPGLCDDFALHVSTPSTYGDTHQLTVKVGWANAAADFDIYLLDQKGAVVASSASSSDPETIVTPPTSGDYTVRVVPYAPLGESVTGTATLTEVPANPAPSTATPPTYSQYGAPQSFPRAHDAGEPSIGSSHTTGSTFYQALYDTYKATWDDSVTPSKVTWTNVSATPTNGCLTGGLNSLDPIGFTDPRTGRVFESQLAGKTSLMCYSDDEGKTWSPSQGGGLNSGVDHQTVGGGPYSPNGVGALPTSSYANAVYYCSQDIADANCASSHDGGTTFGPAVPMYSLLDCGGLHGHVKVAPNDGTVYVPNKSCGGNQAVAVSEDGGTTWSVRKDPASTAGDSDPSVGVGAKGTVYMGYQAADGTPRVAVSRDKGKTWTDDQNVGAALGVHNTVFPAVVAGDDDRASFAFIGTTTAGNYQDATNFKGDWHLYVSTTYDGGKSWVTVDTTPSDPVQRGSICTGGTTCGNDRNLLDFMDATVDRTGRVQVGYADGCTGACAQPGGAQNFDAYATIARQQTGNTLYAAYDALPNLTPTALSMAKSNGLYAASASVANTGAAPAPGVTTRLFVDGVNVATSAPVDLPAGRSTSVTFPGVRLAKGTHSVVVVADPDGRIRESSETDNRRELQVTR</sequence>
<evidence type="ECO:0000313" key="5">
    <source>
        <dbReference type="EMBL" id="GAA2479665.1"/>
    </source>
</evidence>
<evidence type="ECO:0000313" key="6">
    <source>
        <dbReference type="Proteomes" id="UP001500730"/>
    </source>
</evidence>
<dbReference type="InterPro" id="IPR011635">
    <property type="entry name" value="CARDB"/>
</dbReference>
<feature type="domain" description="CARDB" evidence="3">
    <location>
        <begin position="611"/>
        <end position="694"/>
    </location>
</feature>
<dbReference type="InterPro" id="IPR013783">
    <property type="entry name" value="Ig-like_fold"/>
</dbReference>
<feature type="chain" id="PRO_5045392131" evidence="2">
    <location>
        <begin position="39"/>
        <end position="700"/>
    </location>
</feature>
<accession>A0ABP5YE42</accession>
<feature type="domain" description="Sialidase" evidence="4">
    <location>
        <begin position="370"/>
        <end position="450"/>
    </location>
</feature>
<protein>
    <submittedName>
        <fullName evidence="5">Uncharacterized protein</fullName>
    </submittedName>
</protein>
<dbReference type="Gene3D" id="2.60.40.10">
    <property type="entry name" value="Immunoglobulins"/>
    <property type="match status" value="1"/>
</dbReference>
<evidence type="ECO:0000259" key="4">
    <source>
        <dbReference type="Pfam" id="PF13859"/>
    </source>
</evidence>